<gene>
    <name evidence="3" type="ORF">BSL78_00572</name>
</gene>
<evidence type="ECO:0000256" key="2">
    <source>
        <dbReference type="SAM" id="SignalP"/>
    </source>
</evidence>
<feature type="compositionally biased region" description="Acidic residues" evidence="1">
    <location>
        <begin position="210"/>
        <end position="220"/>
    </location>
</feature>
<feature type="chain" id="PRO_5013795627" evidence="2">
    <location>
        <begin position="21"/>
        <end position="220"/>
    </location>
</feature>
<feature type="region of interest" description="Disordered" evidence="1">
    <location>
        <begin position="169"/>
        <end position="220"/>
    </location>
</feature>
<proteinExistence type="predicted"/>
<organism evidence="3 4">
    <name type="scientific">Stichopus japonicus</name>
    <name type="common">Sea cucumber</name>
    <dbReference type="NCBI Taxonomy" id="307972"/>
    <lineage>
        <taxon>Eukaryota</taxon>
        <taxon>Metazoa</taxon>
        <taxon>Echinodermata</taxon>
        <taxon>Eleutherozoa</taxon>
        <taxon>Echinozoa</taxon>
        <taxon>Holothuroidea</taxon>
        <taxon>Aspidochirotacea</taxon>
        <taxon>Aspidochirotida</taxon>
        <taxon>Stichopodidae</taxon>
        <taxon>Apostichopus</taxon>
    </lineage>
</organism>
<dbReference type="AlphaFoldDB" id="A0A2G8LQG2"/>
<keyword evidence="4" id="KW-1185">Reference proteome</keyword>
<evidence type="ECO:0000256" key="1">
    <source>
        <dbReference type="SAM" id="MobiDB-lite"/>
    </source>
</evidence>
<feature type="compositionally biased region" description="Polar residues" evidence="1">
    <location>
        <begin position="169"/>
        <end position="182"/>
    </location>
</feature>
<evidence type="ECO:0000313" key="3">
    <source>
        <dbReference type="EMBL" id="PIK62475.1"/>
    </source>
</evidence>
<comment type="caution">
    <text evidence="3">The sequence shown here is derived from an EMBL/GenBank/DDBJ whole genome shotgun (WGS) entry which is preliminary data.</text>
</comment>
<dbReference type="EMBL" id="MRZV01000011">
    <property type="protein sequence ID" value="PIK62475.1"/>
    <property type="molecule type" value="Genomic_DNA"/>
</dbReference>
<reference evidence="3 4" key="1">
    <citation type="journal article" date="2017" name="PLoS Biol.">
        <title>The sea cucumber genome provides insights into morphological evolution and visceral regeneration.</title>
        <authorList>
            <person name="Zhang X."/>
            <person name="Sun L."/>
            <person name="Yuan J."/>
            <person name="Sun Y."/>
            <person name="Gao Y."/>
            <person name="Zhang L."/>
            <person name="Li S."/>
            <person name="Dai H."/>
            <person name="Hamel J.F."/>
            <person name="Liu C."/>
            <person name="Yu Y."/>
            <person name="Liu S."/>
            <person name="Lin W."/>
            <person name="Guo K."/>
            <person name="Jin S."/>
            <person name="Xu P."/>
            <person name="Storey K.B."/>
            <person name="Huan P."/>
            <person name="Zhang T."/>
            <person name="Zhou Y."/>
            <person name="Zhang J."/>
            <person name="Lin C."/>
            <person name="Li X."/>
            <person name="Xing L."/>
            <person name="Huo D."/>
            <person name="Sun M."/>
            <person name="Wang L."/>
            <person name="Mercier A."/>
            <person name="Li F."/>
            <person name="Yang H."/>
            <person name="Xiang J."/>
        </authorList>
    </citation>
    <scope>NUCLEOTIDE SEQUENCE [LARGE SCALE GENOMIC DNA]</scope>
    <source>
        <strain evidence="3">Shaxun</strain>
        <tissue evidence="3">Muscle</tissue>
    </source>
</reference>
<protein>
    <submittedName>
        <fullName evidence="3">Uncharacterized protein</fullName>
    </submittedName>
</protein>
<keyword evidence="2" id="KW-0732">Signal</keyword>
<sequence length="220" mass="24501">MSIIIHAAWFVCLLKHRSAADELPTTLSCELYNKLTGEGQWTWHVSSDNDCQQDNFKIGGILLTLDNSKSSRNRKYDVATKTERYSSTSCVLFINRRAAGAKQSSKYLPDPPGNYNTFAYKYNRNSIMLEAEPSSDAYTSSETYTASPLVASKQLAVTSKTQGVYYSTATSNRQTDNSSNPLSSFGTSTRETSRETTRQSPSESSLHDLDIEDDVIDRNV</sequence>
<feature type="signal peptide" evidence="2">
    <location>
        <begin position="1"/>
        <end position="20"/>
    </location>
</feature>
<evidence type="ECO:0000313" key="4">
    <source>
        <dbReference type="Proteomes" id="UP000230750"/>
    </source>
</evidence>
<name>A0A2G8LQG2_STIJA</name>
<dbReference type="Proteomes" id="UP000230750">
    <property type="component" value="Unassembled WGS sequence"/>
</dbReference>
<accession>A0A2G8LQG2</accession>